<dbReference type="InterPro" id="IPR011059">
    <property type="entry name" value="Metal-dep_hydrolase_composite"/>
</dbReference>
<protein>
    <recommendedName>
        <fullName evidence="2">Dihydropyrimidinase-related protein 2</fullName>
    </recommendedName>
</protein>
<dbReference type="InterPro" id="IPR050378">
    <property type="entry name" value="Metallo-dep_Hydrolases_sf"/>
</dbReference>
<organism evidence="12">
    <name type="scientific">Castor canadensis</name>
    <name type="common">American beaver</name>
    <dbReference type="NCBI Taxonomy" id="51338"/>
    <lineage>
        <taxon>Eukaryota</taxon>
        <taxon>Metazoa</taxon>
        <taxon>Chordata</taxon>
        <taxon>Craniata</taxon>
        <taxon>Vertebrata</taxon>
        <taxon>Euteleostomi</taxon>
        <taxon>Mammalia</taxon>
        <taxon>Eutheria</taxon>
        <taxon>Euarchontoglires</taxon>
        <taxon>Glires</taxon>
        <taxon>Rodentia</taxon>
        <taxon>Castorimorpha</taxon>
        <taxon>Castoridae</taxon>
        <taxon>Castor</taxon>
    </lineage>
</organism>
<proteinExistence type="inferred from homology"/>
<dbReference type="Ensembl" id="ENSCCNT00000002515.1">
    <property type="protein sequence ID" value="ENSCCNP00000001889.1"/>
    <property type="gene ID" value="ENSCCNG00000002060.1"/>
</dbReference>
<reference evidence="12" key="1">
    <citation type="submission" date="2023-09" db="UniProtKB">
        <authorList>
            <consortium name="Ensembl"/>
        </authorList>
    </citation>
    <scope>IDENTIFICATION</scope>
</reference>
<evidence type="ECO:0000256" key="8">
    <source>
        <dbReference type="ARBA" id="ARBA00024777"/>
    </source>
</evidence>
<evidence type="ECO:0000256" key="9">
    <source>
        <dbReference type="ARBA" id="ARBA00025964"/>
    </source>
</evidence>
<dbReference type="PANTHER" id="PTHR11647">
    <property type="entry name" value="HYDRANTOINASE/DIHYDROPYRIMIDINASE FAMILY MEMBER"/>
    <property type="match status" value="1"/>
</dbReference>
<dbReference type="InterPro" id="IPR006680">
    <property type="entry name" value="Amidohydro-rel"/>
</dbReference>
<evidence type="ECO:0000256" key="5">
    <source>
        <dbReference type="ARBA" id="ARBA00022553"/>
    </source>
</evidence>
<dbReference type="InterPro" id="IPR032466">
    <property type="entry name" value="Metal_Hydrolase"/>
</dbReference>
<evidence type="ECO:0000256" key="10">
    <source>
        <dbReference type="SAM" id="MobiDB-lite"/>
    </source>
</evidence>
<keyword evidence="4" id="KW-0963">Cytoplasm</keyword>
<feature type="domain" description="Amidohydrolase-related" evidence="11">
    <location>
        <begin position="35"/>
        <end position="175"/>
    </location>
</feature>
<evidence type="ECO:0000256" key="4">
    <source>
        <dbReference type="ARBA" id="ARBA00022490"/>
    </source>
</evidence>
<evidence type="ECO:0000259" key="11">
    <source>
        <dbReference type="Pfam" id="PF01979"/>
    </source>
</evidence>
<evidence type="ECO:0000256" key="3">
    <source>
        <dbReference type="ARBA" id="ARBA00022473"/>
    </source>
</evidence>
<evidence type="ECO:0000256" key="7">
    <source>
        <dbReference type="ARBA" id="ARBA00022902"/>
    </source>
</evidence>
<evidence type="ECO:0000256" key="6">
    <source>
        <dbReference type="ARBA" id="ARBA00022782"/>
    </source>
</evidence>
<evidence type="ECO:0000256" key="2">
    <source>
        <dbReference type="ARBA" id="ARBA00014316"/>
    </source>
</evidence>
<keyword evidence="3" id="KW-0217">Developmental protein</keyword>
<keyword evidence="7" id="KW-0524">Neurogenesis</keyword>
<evidence type="ECO:0000256" key="1">
    <source>
        <dbReference type="ARBA" id="ARBA00008829"/>
    </source>
</evidence>
<dbReference type="GO" id="GO:0005829">
    <property type="term" value="C:cytosol"/>
    <property type="evidence" value="ECO:0007669"/>
    <property type="project" value="TreeGrafter"/>
</dbReference>
<accession>A0A8C0VWE8</accession>
<comment type="function">
    <text evidence="8">Plays a role in neuronal development and polarity, as well as in axon growth and guidance, neuronal growth cone collapse and cell migration. Necessary for signaling by class 3 semaphorins and subsequent remodeling of the cytoskeleton. May play a role in endocytosis.</text>
</comment>
<keyword evidence="5" id="KW-0597">Phosphoprotein</keyword>
<dbReference type="PANTHER" id="PTHR11647:SF56">
    <property type="entry name" value="DIHYDROPYRIMIDINASE-RELATED PROTEIN 2"/>
    <property type="match status" value="1"/>
</dbReference>
<dbReference type="GO" id="GO:0030154">
    <property type="term" value="P:cell differentiation"/>
    <property type="evidence" value="ECO:0007669"/>
    <property type="project" value="UniProtKB-KW"/>
</dbReference>
<dbReference type="SUPFAM" id="SSF51556">
    <property type="entry name" value="Metallo-dependent hydrolases"/>
    <property type="match status" value="1"/>
</dbReference>
<dbReference type="SUPFAM" id="SSF51338">
    <property type="entry name" value="Composite domain of metallo-dependent hydrolases"/>
    <property type="match status" value="1"/>
</dbReference>
<dbReference type="AlphaFoldDB" id="A0A8C0VWE8"/>
<name>A0A8C0VWE8_CASCN</name>
<dbReference type="GO" id="GO:0016812">
    <property type="term" value="F:hydrolase activity, acting on carbon-nitrogen (but not peptide) bonds, in cyclic amides"/>
    <property type="evidence" value="ECO:0007669"/>
    <property type="project" value="TreeGrafter"/>
</dbReference>
<evidence type="ECO:0000313" key="12">
    <source>
        <dbReference type="Ensembl" id="ENSCCNP00000001889.1"/>
    </source>
</evidence>
<comment type="similarity">
    <text evidence="1">Belongs to the metallo-dependent hydrolases superfamily. Hydantoinase/dihydropyrimidinase family.</text>
</comment>
<dbReference type="Pfam" id="PF01979">
    <property type="entry name" value="Amidohydro_1"/>
    <property type="match status" value="1"/>
</dbReference>
<keyword evidence="6" id="KW-0221">Differentiation</keyword>
<feature type="region of interest" description="Disordered" evidence="10">
    <location>
        <begin position="233"/>
        <end position="274"/>
    </location>
</feature>
<dbReference type="Gene3D" id="2.30.40.10">
    <property type="entry name" value="Urease, subunit C, domain 1"/>
    <property type="match status" value="1"/>
</dbReference>
<dbReference type="FunFam" id="3.20.20.140:FF:000174">
    <property type="entry name" value="Dihydropyrimidinase-related protein 2"/>
    <property type="match status" value="1"/>
</dbReference>
<sequence>SQPRGEDMVSFASKGTVVYGKPITASLGTNGPDPTTADFLNSLLSCGDLQVTGSAHCTFNTAQKTVGKDNFTLILEGTNGTEERISVIWGKAVVTGKMDENQFVAVTSTNVAKVFNLYPQKGHISVGSDADLVIWDPDSVKTISARHITALEYSIFKGMECHGSPLVVISQGKIILEDGTLPVTTGSGRYITQKPFPDFAYKCIKARSRVSAFLRGVPRGLYDGPVWEVSGTPKTVTPASSAKTSPAKQQSPPVRNLHQSGFSLSGTQIDDNIPRHTTQHIVAPTGGRANITSLG</sequence>
<dbReference type="Gene3D" id="3.20.20.140">
    <property type="entry name" value="Metal-dependent hydrolases"/>
    <property type="match status" value="1"/>
</dbReference>
<dbReference type="GO" id="GO:0007399">
    <property type="term" value="P:nervous system development"/>
    <property type="evidence" value="ECO:0007669"/>
    <property type="project" value="UniProtKB-KW"/>
</dbReference>
<comment type="subunit">
    <text evidence="9">Homotetramer, and heterotetramer with CRMP1, DPYSL3, DPYSL4 or DPYSL5. Interacts through its C-terminus with the C-terminus of CYFIP1/SRA1. Interacts with HTR4. Interacts with CLN6. Interacts with MICALL1.</text>
</comment>